<protein>
    <submittedName>
        <fullName evidence="1">Uncharacterized protein</fullName>
    </submittedName>
</protein>
<organism evidence="1 2">
    <name type="scientific">Bacillus cytotoxicus</name>
    <dbReference type="NCBI Taxonomy" id="580165"/>
    <lineage>
        <taxon>Bacteria</taxon>
        <taxon>Bacillati</taxon>
        <taxon>Bacillota</taxon>
        <taxon>Bacilli</taxon>
        <taxon>Bacillales</taxon>
        <taxon>Bacillaceae</taxon>
        <taxon>Bacillus</taxon>
        <taxon>Bacillus cereus group</taxon>
    </lineage>
</organism>
<reference evidence="1" key="1">
    <citation type="submission" date="2022-05" db="EMBL/GenBank/DDBJ databases">
        <title>Comparative Genomics of Spacecraft Associated Microbes.</title>
        <authorList>
            <person name="Tran M.T."/>
            <person name="Wright A."/>
            <person name="Seuylemezian A."/>
            <person name="Eisen J."/>
            <person name="Coil D."/>
        </authorList>
    </citation>
    <scope>NUCLEOTIDE SEQUENCE</scope>
    <source>
        <strain evidence="1">FAIRING 10M-2.2</strain>
    </source>
</reference>
<name>A0ACC6A380_9BACI</name>
<evidence type="ECO:0000313" key="1">
    <source>
        <dbReference type="EMBL" id="MCM3735045.1"/>
    </source>
</evidence>
<gene>
    <name evidence="1" type="ORF">M3215_04235</name>
</gene>
<dbReference type="EMBL" id="JAMBOP010000003">
    <property type="protein sequence ID" value="MCM3735045.1"/>
    <property type="molecule type" value="Genomic_DNA"/>
</dbReference>
<accession>A0ACC6A380</accession>
<sequence length="561" mass="64501">MGFLTRLRFKLKNVFKSNLSFDSVLSEKVSAFFAIAIFISYSFLIFYKIDEIPGIFIDEANYMNEVISLANFGTDIHGVENPVYFTSVWGQGQSVLYSLFVVPFVKLFGFSVLVFRAPFVILNLLLIGALMWIIKNFSNSWKLTLFAEIGIVSAPWIFISSRWILDANVAPIIFLFGLVLLAYAANIEKPSRKRKALYFFSAIFIAGTAYGYVASWIYLPIVLILFALYLLKLKRIKLSESLIFAVTTFLVALPIVYFAYYVNVKHGLSVDKFLWFGISPLPTNRASSMIDFSTPGVFNRMMQNVIEGMKIYWFGSDGLSWNSVSPFGAIFPWLLPFTIIGLFLNKEFFTNKMYVFKQLLLISVIAFIPLLLVVTPNYNHWNLINIQLAIFTGLGLYSVVNKLNPRLTLIGAVLPILLFGFFASYYYFGTNGKVTFYNSEMQKVTEVQQINNFMKKHSRSKLFINGLAGNYMYYRIVQEPISHDEFLKIQDNDNPEFTKDMGKPTRYGYLYDLSTIRSESSKGDYLLVPLQESDIYINDGWKKLKMYPYARHQYILLEKEL</sequence>
<comment type="caution">
    <text evidence="1">The sequence shown here is derived from an EMBL/GenBank/DDBJ whole genome shotgun (WGS) entry which is preliminary data.</text>
</comment>
<evidence type="ECO:0000313" key="2">
    <source>
        <dbReference type="Proteomes" id="UP001202289"/>
    </source>
</evidence>
<keyword evidence="2" id="KW-1185">Reference proteome</keyword>
<dbReference type="Proteomes" id="UP001202289">
    <property type="component" value="Unassembled WGS sequence"/>
</dbReference>
<proteinExistence type="predicted"/>